<protein>
    <submittedName>
        <fullName evidence="2">Uncharacterized protein</fullName>
    </submittedName>
</protein>
<gene>
    <name evidence="2" type="ORF">PG999_006272</name>
</gene>
<dbReference type="EMBL" id="JAQQWP010000006">
    <property type="protein sequence ID" value="KAK8114203.1"/>
    <property type="molecule type" value="Genomic_DNA"/>
</dbReference>
<organism evidence="2 3">
    <name type="scientific">Apiospora kogelbergensis</name>
    <dbReference type="NCBI Taxonomy" id="1337665"/>
    <lineage>
        <taxon>Eukaryota</taxon>
        <taxon>Fungi</taxon>
        <taxon>Dikarya</taxon>
        <taxon>Ascomycota</taxon>
        <taxon>Pezizomycotina</taxon>
        <taxon>Sordariomycetes</taxon>
        <taxon>Xylariomycetidae</taxon>
        <taxon>Amphisphaeriales</taxon>
        <taxon>Apiosporaceae</taxon>
        <taxon>Apiospora</taxon>
    </lineage>
</organism>
<feature type="region of interest" description="Disordered" evidence="1">
    <location>
        <begin position="38"/>
        <end position="66"/>
    </location>
</feature>
<evidence type="ECO:0000313" key="2">
    <source>
        <dbReference type="EMBL" id="KAK8114203.1"/>
    </source>
</evidence>
<keyword evidence="3" id="KW-1185">Reference proteome</keyword>
<feature type="compositionally biased region" description="Basic and acidic residues" evidence="1">
    <location>
        <begin position="50"/>
        <end position="66"/>
    </location>
</feature>
<proteinExistence type="predicted"/>
<accession>A0AAW0QVU5</accession>
<dbReference type="Proteomes" id="UP001392437">
    <property type="component" value="Unassembled WGS sequence"/>
</dbReference>
<evidence type="ECO:0000256" key="1">
    <source>
        <dbReference type="SAM" id="MobiDB-lite"/>
    </source>
</evidence>
<dbReference type="AlphaFoldDB" id="A0AAW0QVU5"/>
<reference evidence="2 3" key="1">
    <citation type="submission" date="2023-01" db="EMBL/GenBank/DDBJ databases">
        <title>Analysis of 21 Apiospora genomes using comparative genomics revels a genus with tremendous synthesis potential of carbohydrate active enzymes and secondary metabolites.</title>
        <authorList>
            <person name="Sorensen T."/>
        </authorList>
    </citation>
    <scope>NUCLEOTIDE SEQUENCE [LARGE SCALE GENOMIC DNA]</scope>
    <source>
        <strain evidence="2 3">CBS 117206</strain>
    </source>
</reference>
<name>A0AAW0QVU5_9PEZI</name>
<evidence type="ECO:0000313" key="3">
    <source>
        <dbReference type="Proteomes" id="UP001392437"/>
    </source>
</evidence>
<sequence length="66" mass="7747">MQRRDLLAQVVGQSSFDFWPSRLVDLASSGHARDRRRLDQAFPRVIPVRDQGHDDRSERMHHPPDK</sequence>
<comment type="caution">
    <text evidence="2">The sequence shown here is derived from an EMBL/GenBank/DDBJ whole genome shotgun (WGS) entry which is preliminary data.</text>
</comment>